<dbReference type="FunFam" id="3.30.200.20:FF:000043">
    <property type="entry name" value="Wall-associated receptor kinase 2"/>
    <property type="match status" value="1"/>
</dbReference>
<keyword evidence="19" id="KW-1185">Reference proteome</keyword>
<dbReference type="InterPro" id="IPR045274">
    <property type="entry name" value="WAK-like"/>
</dbReference>
<dbReference type="OrthoDB" id="645278at2759"/>
<organism evidence="18 19">
    <name type="scientific">Eragrostis curvula</name>
    <name type="common">weeping love grass</name>
    <dbReference type="NCBI Taxonomy" id="38414"/>
    <lineage>
        <taxon>Eukaryota</taxon>
        <taxon>Viridiplantae</taxon>
        <taxon>Streptophyta</taxon>
        <taxon>Embryophyta</taxon>
        <taxon>Tracheophyta</taxon>
        <taxon>Spermatophyta</taxon>
        <taxon>Magnoliopsida</taxon>
        <taxon>Liliopsida</taxon>
        <taxon>Poales</taxon>
        <taxon>Poaceae</taxon>
        <taxon>PACMAD clade</taxon>
        <taxon>Chloridoideae</taxon>
        <taxon>Eragrostideae</taxon>
        <taxon>Eragrostidinae</taxon>
        <taxon>Eragrostis</taxon>
    </lineage>
</organism>
<feature type="chain" id="PRO_5023864003" description="Protein kinase domain-containing protein" evidence="16">
    <location>
        <begin position="27"/>
        <end position="948"/>
    </location>
</feature>
<dbReference type="Pfam" id="PF00069">
    <property type="entry name" value="Pkinase"/>
    <property type="match status" value="1"/>
</dbReference>
<evidence type="ECO:0000256" key="7">
    <source>
        <dbReference type="ARBA" id="ARBA00022741"/>
    </source>
</evidence>
<proteinExistence type="predicted"/>
<evidence type="ECO:0000256" key="15">
    <source>
        <dbReference type="SAM" id="Phobius"/>
    </source>
</evidence>
<dbReference type="Gene3D" id="2.10.25.10">
    <property type="entry name" value="Laminin"/>
    <property type="match status" value="2"/>
</dbReference>
<dbReference type="GO" id="GO:0005524">
    <property type="term" value="F:ATP binding"/>
    <property type="evidence" value="ECO:0007669"/>
    <property type="project" value="UniProtKB-UniRule"/>
</dbReference>
<dbReference type="InterPro" id="IPR009030">
    <property type="entry name" value="Growth_fac_rcpt_cys_sf"/>
</dbReference>
<dbReference type="PROSITE" id="PS00107">
    <property type="entry name" value="PROTEIN_KINASE_ATP"/>
    <property type="match status" value="1"/>
</dbReference>
<dbReference type="PROSITE" id="PS00108">
    <property type="entry name" value="PROTEIN_KINASE_ST"/>
    <property type="match status" value="1"/>
</dbReference>
<feature type="non-terminal residue" evidence="18">
    <location>
        <position position="1"/>
    </location>
</feature>
<feature type="transmembrane region" description="Helical" evidence="15">
    <location>
        <begin position="534"/>
        <end position="559"/>
    </location>
</feature>
<reference evidence="18 19" key="1">
    <citation type="journal article" date="2019" name="Sci. Rep.">
        <title>A high-quality genome of Eragrostis curvula grass provides insights into Poaceae evolution and supports new strategies to enhance forage quality.</title>
        <authorList>
            <person name="Carballo J."/>
            <person name="Santos B.A.C.M."/>
            <person name="Zappacosta D."/>
            <person name="Garbus I."/>
            <person name="Selva J.P."/>
            <person name="Gallo C.A."/>
            <person name="Diaz A."/>
            <person name="Albertini E."/>
            <person name="Caccamo M."/>
            <person name="Echenique V."/>
        </authorList>
    </citation>
    <scope>NUCLEOTIDE SEQUENCE [LARGE SCALE GENOMIC DNA]</scope>
    <source>
        <strain evidence="19">cv. Victoria</strain>
        <tissue evidence="18">Leaf</tissue>
    </source>
</reference>
<evidence type="ECO:0000256" key="5">
    <source>
        <dbReference type="ARBA" id="ARBA00022692"/>
    </source>
</evidence>
<keyword evidence="11 15" id="KW-0472">Membrane</keyword>
<evidence type="ECO:0000256" key="11">
    <source>
        <dbReference type="ARBA" id="ARBA00023136"/>
    </source>
</evidence>
<dbReference type="InterPro" id="IPR008271">
    <property type="entry name" value="Ser/Thr_kinase_AS"/>
</dbReference>
<feature type="binding site" evidence="14">
    <location>
        <position position="640"/>
    </location>
    <ligand>
        <name>ATP</name>
        <dbReference type="ChEBI" id="CHEBI:30616"/>
    </ligand>
</feature>
<keyword evidence="10 15" id="KW-1133">Transmembrane helix</keyword>
<evidence type="ECO:0000256" key="8">
    <source>
        <dbReference type="ARBA" id="ARBA00022777"/>
    </source>
</evidence>
<dbReference type="Gene3D" id="1.10.510.10">
    <property type="entry name" value="Transferase(Phosphotransferase) domain 1"/>
    <property type="match status" value="1"/>
</dbReference>
<keyword evidence="9 14" id="KW-0067">ATP-binding</keyword>
<dbReference type="GO" id="GO:0005886">
    <property type="term" value="C:plasma membrane"/>
    <property type="evidence" value="ECO:0007669"/>
    <property type="project" value="TreeGrafter"/>
</dbReference>
<dbReference type="GO" id="GO:0005509">
    <property type="term" value="F:calcium ion binding"/>
    <property type="evidence" value="ECO:0007669"/>
    <property type="project" value="InterPro"/>
</dbReference>
<dbReference type="InterPro" id="IPR011009">
    <property type="entry name" value="Kinase-like_dom_sf"/>
</dbReference>
<dbReference type="InterPro" id="IPR000742">
    <property type="entry name" value="EGF"/>
</dbReference>
<keyword evidence="3" id="KW-0245">EGF-like domain</keyword>
<evidence type="ECO:0000256" key="4">
    <source>
        <dbReference type="ARBA" id="ARBA00022679"/>
    </source>
</evidence>
<evidence type="ECO:0000256" key="6">
    <source>
        <dbReference type="ARBA" id="ARBA00022729"/>
    </source>
</evidence>
<dbReference type="AlphaFoldDB" id="A0A5J9V0W0"/>
<keyword evidence="7 14" id="KW-0547">Nucleotide-binding</keyword>
<dbReference type="Gene3D" id="3.30.200.20">
    <property type="entry name" value="Phosphorylase Kinase, domain 1"/>
    <property type="match status" value="1"/>
</dbReference>
<dbReference type="CDD" id="cd14066">
    <property type="entry name" value="STKc_IRAK"/>
    <property type="match status" value="1"/>
</dbReference>
<dbReference type="FunFam" id="2.10.25.10:FF:000583">
    <property type="entry name" value="Os02g0633066 protein"/>
    <property type="match status" value="1"/>
</dbReference>
<dbReference type="GO" id="GO:0030247">
    <property type="term" value="F:polysaccharide binding"/>
    <property type="evidence" value="ECO:0007669"/>
    <property type="project" value="InterPro"/>
</dbReference>
<evidence type="ECO:0000313" key="19">
    <source>
        <dbReference type="Proteomes" id="UP000324897"/>
    </source>
</evidence>
<dbReference type="Gramene" id="TVU29108">
    <property type="protein sequence ID" value="TVU29108"/>
    <property type="gene ID" value="EJB05_20658"/>
</dbReference>
<evidence type="ECO:0000256" key="10">
    <source>
        <dbReference type="ARBA" id="ARBA00022989"/>
    </source>
</evidence>
<dbReference type="InterPro" id="IPR017441">
    <property type="entry name" value="Protein_kinase_ATP_BS"/>
</dbReference>
<dbReference type="SMART" id="SM00179">
    <property type="entry name" value="EGF_CA"/>
    <property type="match status" value="2"/>
</dbReference>
<keyword evidence="5 15" id="KW-0812">Transmembrane</keyword>
<dbReference type="SUPFAM" id="SSF56112">
    <property type="entry name" value="Protein kinase-like (PK-like)"/>
    <property type="match status" value="1"/>
</dbReference>
<dbReference type="SMART" id="SM00181">
    <property type="entry name" value="EGF"/>
    <property type="match status" value="3"/>
</dbReference>
<dbReference type="GO" id="GO:0007166">
    <property type="term" value="P:cell surface receptor signaling pathway"/>
    <property type="evidence" value="ECO:0007669"/>
    <property type="project" value="InterPro"/>
</dbReference>
<dbReference type="PANTHER" id="PTHR27005">
    <property type="entry name" value="WALL-ASSOCIATED RECEPTOR KINASE-LIKE 21"/>
    <property type="match status" value="1"/>
</dbReference>
<evidence type="ECO:0000256" key="1">
    <source>
        <dbReference type="ARBA" id="ARBA00004479"/>
    </source>
</evidence>
<dbReference type="FunFam" id="1.10.510.10:FF:000084">
    <property type="entry name" value="Wall-associated receptor kinase 2"/>
    <property type="match status" value="1"/>
</dbReference>
<keyword evidence="12" id="KW-1015">Disulfide bond</keyword>
<evidence type="ECO:0000313" key="18">
    <source>
        <dbReference type="EMBL" id="TVU29108.1"/>
    </source>
</evidence>
<evidence type="ECO:0000256" key="2">
    <source>
        <dbReference type="ARBA" id="ARBA00022527"/>
    </source>
</evidence>
<dbReference type="PANTHER" id="PTHR27005:SF283">
    <property type="entry name" value="OS02G0633066 PROTEIN"/>
    <property type="match status" value="1"/>
</dbReference>
<evidence type="ECO:0000256" key="13">
    <source>
        <dbReference type="ARBA" id="ARBA00023180"/>
    </source>
</evidence>
<dbReference type="GO" id="GO:0004674">
    <property type="term" value="F:protein serine/threonine kinase activity"/>
    <property type="evidence" value="ECO:0007669"/>
    <property type="project" value="UniProtKB-KW"/>
</dbReference>
<dbReference type="Pfam" id="PF13947">
    <property type="entry name" value="GUB_WAK_bind"/>
    <property type="match status" value="2"/>
</dbReference>
<dbReference type="PROSITE" id="PS01187">
    <property type="entry name" value="EGF_CA"/>
    <property type="match status" value="1"/>
</dbReference>
<comment type="subcellular location">
    <subcellularLocation>
        <location evidence="1">Membrane</location>
        <topology evidence="1">Single-pass type I membrane protein</topology>
    </subcellularLocation>
</comment>
<dbReference type="InterPro" id="IPR001881">
    <property type="entry name" value="EGF-like_Ca-bd_dom"/>
</dbReference>
<dbReference type="SUPFAM" id="SSF57184">
    <property type="entry name" value="Growth factor receptor domain"/>
    <property type="match status" value="1"/>
</dbReference>
<evidence type="ECO:0000256" key="12">
    <source>
        <dbReference type="ARBA" id="ARBA00023157"/>
    </source>
</evidence>
<evidence type="ECO:0000256" key="9">
    <source>
        <dbReference type="ARBA" id="ARBA00022840"/>
    </source>
</evidence>
<dbReference type="CDD" id="cd00054">
    <property type="entry name" value="EGF_CA"/>
    <property type="match status" value="1"/>
</dbReference>
<dbReference type="EMBL" id="RWGY01000011">
    <property type="protein sequence ID" value="TVU29108.1"/>
    <property type="molecule type" value="Genomic_DNA"/>
</dbReference>
<dbReference type="InterPro" id="IPR025287">
    <property type="entry name" value="WAK_GUB"/>
</dbReference>
<comment type="caution">
    <text evidence="18">The sequence shown here is derived from an EMBL/GenBank/DDBJ whole genome shotgun (WGS) entry which is preliminary data.</text>
</comment>
<sequence length="948" mass="104143">MTGETMSSAGVIILVGAMSLALGCLAAVPPASVGASGAGDGGRGLLHIPPNASLAHCPSNCGDVDISYPFGIGPDCFRQGFELTCDHTAQPPKLFLGNSTTQITDFYSNEAIVPMFINISTGTGMNTYNKSWEWEAPAKGITIYQYNTFYAIGCDFDANLFDNVGNHVGSCMSRCYGEKVMPNGGPCNGLGCCFISLTTDSMIGFRATFVWADDIAPQSEPLHSGIMAFMSYEQDYQQNTTNLFSGWTNASNVYGADLRIAIMDQPSCESALRNNATYACASDGQCRNASSGGYYCYCNGYYSANPYLSEGCLPGYNPKHNEHCPTSCGSTNIPFPFGLEEGCYANERFRLNCTSGTTIFSIEDMQYNVTNVSVEDGTLTVSNLGDNASSRKEMLFVQSDDYGEFRGPPIEDQIDFSVEYDIVMRWAVTNLTCQQANKNDITSTYACRSLHSYCLNVTHGDIFMGYRCKCSDGFQGNPYIQDGCTDIDECLLPNYCNGTCQNTPGNFTCTSCPHGKVFDQSKMQCVTSTKQRNLILGIAIGIGCGLGSIIITLGVIVLAKRWKKGIQKRIRLAYFKKNQGLLLEQLISDENATNKTKIFSLDELEEATNSFDSTRILGRGGHGTVYKGILSDQRVVAIKKSKIVEQIEIDQFINEVAILSQIIHRNVVKLFGCCLESEVPLLVYEFVSNGTLYDLLHLDVTSKCLLTWDDRIRIAVEAAGALAYLHSAAAIPIFHRDVKSSNILLDDSFTAKVSDFGASRSLSLDETHVVTIVQGTFGYLDPEYYHTGQLTEKSDVYSFGVILVELLTRKKPIFINDSGAKQNLSHYFVEGIKEGALMEIIDTQVMEEADQEDIDDIASLAEVCLKVKGRERPIMKEVDMRLQLLRTKKLRKVQKLPEYSGEIEPLLCPDARSHEQINSVKAARLTPQGTSGCYSLEQEFSSSINLPR</sequence>
<feature type="signal peptide" evidence="16">
    <location>
        <begin position="1"/>
        <end position="26"/>
    </location>
</feature>
<keyword evidence="13" id="KW-0325">Glycoprotein</keyword>
<keyword evidence="2" id="KW-0723">Serine/threonine-protein kinase</keyword>
<dbReference type="PROSITE" id="PS50011">
    <property type="entry name" value="PROTEIN_KINASE_DOM"/>
    <property type="match status" value="1"/>
</dbReference>
<keyword evidence="6 16" id="KW-0732">Signal</keyword>
<evidence type="ECO:0000256" key="16">
    <source>
        <dbReference type="SAM" id="SignalP"/>
    </source>
</evidence>
<gene>
    <name evidence="18" type="ORF">EJB05_20658</name>
</gene>
<dbReference type="SMART" id="SM00220">
    <property type="entry name" value="S_TKc"/>
    <property type="match status" value="1"/>
</dbReference>
<dbReference type="Proteomes" id="UP000324897">
    <property type="component" value="Chromosome 1"/>
</dbReference>
<dbReference type="InterPro" id="IPR000719">
    <property type="entry name" value="Prot_kinase_dom"/>
</dbReference>
<evidence type="ECO:0000259" key="17">
    <source>
        <dbReference type="PROSITE" id="PS50011"/>
    </source>
</evidence>
<keyword evidence="8" id="KW-0418">Kinase</keyword>
<protein>
    <recommendedName>
        <fullName evidence="17">Protein kinase domain-containing protein</fullName>
    </recommendedName>
</protein>
<keyword evidence="4" id="KW-0808">Transferase</keyword>
<accession>A0A5J9V0W0</accession>
<evidence type="ECO:0000256" key="14">
    <source>
        <dbReference type="PROSITE-ProRule" id="PRU10141"/>
    </source>
</evidence>
<dbReference type="InterPro" id="IPR018097">
    <property type="entry name" value="EGF_Ca-bd_CS"/>
</dbReference>
<feature type="domain" description="Protein kinase" evidence="17">
    <location>
        <begin position="611"/>
        <end position="885"/>
    </location>
</feature>
<name>A0A5J9V0W0_9POAL</name>
<evidence type="ECO:0000256" key="3">
    <source>
        <dbReference type="ARBA" id="ARBA00022536"/>
    </source>
</evidence>